<evidence type="ECO:0000313" key="2">
    <source>
        <dbReference type="EMBL" id="KAL0630615.1"/>
    </source>
</evidence>
<feature type="compositionally biased region" description="Low complexity" evidence="1">
    <location>
        <begin position="521"/>
        <end position="534"/>
    </location>
</feature>
<feature type="region of interest" description="Disordered" evidence="1">
    <location>
        <begin position="120"/>
        <end position="179"/>
    </location>
</feature>
<feature type="compositionally biased region" description="Basic and acidic residues" evidence="1">
    <location>
        <begin position="267"/>
        <end position="279"/>
    </location>
</feature>
<name>A0ABR3G3V7_9PEZI</name>
<protein>
    <submittedName>
        <fullName evidence="2">Uncharacterized protein</fullName>
    </submittedName>
</protein>
<feature type="non-terminal residue" evidence="2">
    <location>
        <position position="1"/>
    </location>
</feature>
<feature type="region of interest" description="Disordered" evidence="1">
    <location>
        <begin position="458"/>
        <end position="534"/>
    </location>
</feature>
<reference evidence="2 3" key="1">
    <citation type="submission" date="2024-02" db="EMBL/GenBank/DDBJ databases">
        <title>Discinaceae phylogenomics.</title>
        <authorList>
            <person name="Dirks A.C."/>
            <person name="James T.Y."/>
        </authorList>
    </citation>
    <scope>NUCLEOTIDE SEQUENCE [LARGE SCALE GENOMIC DNA]</scope>
    <source>
        <strain evidence="2 3">ACD0624</strain>
    </source>
</reference>
<comment type="caution">
    <text evidence="2">The sequence shown here is derived from an EMBL/GenBank/DDBJ whole genome shotgun (WGS) entry which is preliminary data.</text>
</comment>
<sequence length="534" mass="58609">HKDSTEELPEWAWVEYQVIHDNHATTTKAPRSFRKIPGIFEMAQWRNARHTKNCDRNIFPASGALGELITPKIPSPAPTMPDPSPLPPLAEIPIGAPEINEEMGEDETPAWPTAEKLTRPDEYDEHQVQPDSPDPPGPPETAIELTAPESSNPTPTPDPTPETTPTASTSFNNDLNYMPGLEGESPVPVHYLAWLIRNTITPIMSRLEQADAAIITLHDTVEKQTRAINSLTTTLQELRKASYSKTNNTPSPPNDKNKNNTTPNANDKGKNPEKKKNDSETANNTPKKTYANAAATNNHQDQGSFTKVLYKKKAPAPFFTPEYTRLNRQVIVETNGPIPDLISNDDILEIVNEATSAQGLKFLSAQRSLNGNLRFETNPSTSADEGAKYHVEITLALDKLHIQATNIYANSRWSKFVIHGVPAYIGTKNSVELSARIADEIFAATNFSLAQPPRWLTSPEVLQNRGNGQSSYRSRGKLRTSDSGTTRKLAQAQRNAASAPKLTRHQRTPAKSLDAQQASNAPTPTSVAPTAPQA</sequence>
<feature type="compositionally biased region" description="Polar residues" evidence="1">
    <location>
        <begin position="460"/>
        <end position="473"/>
    </location>
</feature>
<evidence type="ECO:0000313" key="3">
    <source>
        <dbReference type="Proteomes" id="UP001447188"/>
    </source>
</evidence>
<dbReference type="Proteomes" id="UP001447188">
    <property type="component" value="Unassembled WGS sequence"/>
</dbReference>
<feature type="compositionally biased region" description="Polar residues" evidence="1">
    <location>
        <begin position="481"/>
        <end position="496"/>
    </location>
</feature>
<proteinExistence type="predicted"/>
<keyword evidence="3" id="KW-1185">Reference proteome</keyword>
<gene>
    <name evidence="2" type="ORF">Q9L58_010538</name>
</gene>
<feature type="region of interest" description="Disordered" evidence="1">
    <location>
        <begin position="242"/>
        <end position="286"/>
    </location>
</feature>
<accession>A0ABR3G3V7</accession>
<dbReference type="EMBL" id="JBBBZM010000475">
    <property type="protein sequence ID" value="KAL0630615.1"/>
    <property type="molecule type" value="Genomic_DNA"/>
</dbReference>
<evidence type="ECO:0000256" key="1">
    <source>
        <dbReference type="SAM" id="MobiDB-lite"/>
    </source>
</evidence>
<organism evidence="2 3">
    <name type="scientific">Discina gigas</name>
    <dbReference type="NCBI Taxonomy" id="1032678"/>
    <lineage>
        <taxon>Eukaryota</taxon>
        <taxon>Fungi</taxon>
        <taxon>Dikarya</taxon>
        <taxon>Ascomycota</taxon>
        <taxon>Pezizomycotina</taxon>
        <taxon>Pezizomycetes</taxon>
        <taxon>Pezizales</taxon>
        <taxon>Discinaceae</taxon>
        <taxon>Discina</taxon>
    </lineage>
</organism>